<gene>
    <name evidence="3" type="ORF">IDAT_04495</name>
</gene>
<dbReference type="OrthoDB" id="6240858at2"/>
<dbReference type="eggNOG" id="COG2091">
    <property type="taxonomic scope" value="Bacteria"/>
</dbReference>
<evidence type="ECO:0000313" key="3">
    <source>
        <dbReference type="EMBL" id="KFZ29285.1"/>
    </source>
</evidence>
<dbReference type="EMBL" id="JPIN01000004">
    <property type="protein sequence ID" value="KFZ29285.1"/>
    <property type="molecule type" value="Genomic_DNA"/>
</dbReference>
<dbReference type="InterPro" id="IPR041354">
    <property type="entry name" value="4PPT_N"/>
</dbReference>
<dbReference type="GO" id="GO:0000287">
    <property type="term" value="F:magnesium ion binding"/>
    <property type="evidence" value="ECO:0007669"/>
    <property type="project" value="InterPro"/>
</dbReference>
<protein>
    <recommendedName>
        <fullName evidence="2">4'-phosphopantetheinyl transferase N-terminal domain-containing protein</fullName>
    </recommendedName>
</protein>
<dbReference type="GO" id="GO:0019878">
    <property type="term" value="P:lysine biosynthetic process via aminoadipic acid"/>
    <property type="evidence" value="ECO:0007669"/>
    <property type="project" value="TreeGrafter"/>
</dbReference>
<dbReference type="Pfam" id="PF17837">
    <property type="entry name" value="4PPT_N"/>
    <property type="match status" value="1"/>
</dbReference>
<dbReference type="GO" id="GO:0005829">
    <property type="term" value="C:cytosol"/>
    <property type="evidence" value="ECO:0007669"/>
    <property type="project" value="TreeGrafter"/>
</dbReference>
<keyword evidence="4" id="KW-1185">Reference proteome</keyword>
<dbReference type="Proteomes" id="UP000053718">
    <property type="component" value="Unassembled WGS sequence"/>
</dbReference>
<accession>A0A094INM5</accession>
<sequence length="209" mass="23127">MATTVSEDSLQAQVYAAYSLAATSQLKAEFNLVTEQQQVEGFAPQRQQQFLAGRALLRWLCCQQLQVAPEQVEIVRQANGAPQLTVAGQHYSCSISHKDQAILVAIAAEGALGLDIEKIQLRKRQAQLIAQFADGFMHGIQPDDLAGFYQRWTLAEAVTKAEQGKLLATLHRQHSAYVAKSHHIVVAEWLMCVYHSLGWPVTFDALANE</sequence>
<proteinExistence type="predicted"/>
<dbReference type="AlphaFoldDB" id="A0A094INM5"/>
<dbReference type="RefSeq" id="WP_034731058.1">
    <property type="nucleotide sequence ID" value="NZ_JPIN01000004.1"/>
</dbReference>
<dbReference type="PANTHER" id="PTHR12215">
    <property type="entry name" value="PHOSPHOPANTETHEINE TRANSFERASE"/>
    <property type="match status" value="1"/>
</dbReference>
<evidence type="ECO:0000259" key="2">
    <source>
        <dbReference type="Pfam" id="PF17837"/>
    </source>
</evidence>
<organism evidence="3 4">
    <name type="scientific">Pseudidiomarina atlantica</name>
    <dbReference type="NCBI Taxonomy" id="1517416"/>
    <lineage>
        <taxon>Bacteria</taxon>
        <taxon>Pseudomonadati</taxon>
        <taxon>Pseudomonadota</taxon>
        <taxon>Gammaproteobacteria</taxon>
        <taxon>Alteromonadales</taxon>
        <taxon>Idiomarinaceae</taxon>
        <taxon>Pseudidiomarina</taxon>
    </lineage>
</organism>
<dbReference type="SUPFAM" id="SSF56214">
    <property type="entry name" value="4'-phosphopantetheinyl transferase"/>
    <property type="match status" value="1"/>
</dbReference>
<reference evidence="3 4" key="1">
    <citation type="submission" date="2014-06" db="EMBL/GenBank/DDBJ databases">
        <title>Draft genome sequence of Idiomarina sp. MCCC 1A10513.</title>
        <authorList>
            <person name="Du J."/>
            <person name="Lai Q."/>
            <person name="Shao Z."/>
        </authorList>
    </citation>
    <scope>NUCLEOTIDE SEQUENCE [LARGE SCALE GENOMIC DNA]</scope>
    <source>
        <strain evidence="3 4">MCCC 1A10513</strain>
    </source>
</reference>
<dbReference type="Gene3D" id="3.90.470.20">
    <property type="entry name" value="4'-phosphopantetheinyl transferase domain"/>
    <property type="match status" value="1"/>
</dbReference>
<dbReference type="InterPro" id="IPR050559">
    <property type="entry name" value="P-Pant_transferase_sf"/>
</dbReference>
<feature type="domain" description="4'-phosphopantetheinyl transferase N-terminal" evidence="2">
    <location>
        <begin position="35"/>
        <end position="107"/>
    </location>
</feature>
<evidence type="ECO:0000313" key="4">
    <source>
        <dbReference type="Proteomes" id="UP000053718"/>
    </source>
</evidence>
<comment type="caution">
    <text evidence="3">The sequence shown here is derived from an EMBL/GenBank/DDBJ whole genome shotgun (WGS) entry which is preliminary data.</text>
</comment>
<dbReference type="STRING" id="1517416.IDAT_04495"/>
<dbReference type="InterPro" id="IPR037143">
    <property type="entry name" value="4-PPantetheinyl_Trfase_dom_sf"/>
</dbReference>
<evidence type="ECO:0000256" key="1">
    <source>
        <dbReference type="ARBA" id="ARBA00022679"/>
    </source>
</evidence>
<name>A0A094INM5_9GAMM</name>
<dbReference type="PANTHER" id="PTHR12215:SF10">
    <property type="entry name" value="L-AMINOADIPATE-SEMIALDEHYDE DEHYDROGENASE-PHOSPHOPANTETHEINYL TRANSFERASE"/>
    <property type="match status" value="1"/>
</dbReference>
<keyword evidence="1" id="KW-0808">Transferase</keyword>
<dbReference type="GO" id="GO:0008897">
    <property type="term" value="F:holo-[acyl-carrier-protein] synthase activity"/>
    <property type="evidence" value="ECO:0007669"/>
    <property type="project" value="InterPro"/>
</dbReference>